<keyword evidence="1" id="KW-1133">Transmembrane helix</keyword>
<evidence type="ECO:0000256" key="1">
    <source>
        <dbReference type="SAM" id="Phobius"/>
    </source>
</evidence>
<name>A0A1G7FCT1_9FLAO</name>
<keyword evidence="1" id="KW-0472">Membrane</keyword>
<dbReference type="OrthoDB" id="1143964at2"/>
<reference evidence="2 3" key="1">
    <citation type="submission" date="2016-10" db="EMBL/GenBank/DDBJ databases">
        <authorList>
            <person name="de Groot N.N."/>
        </authorList>
    </citation>
    <scope>NUCLEOTIDE SEQUENCE [LARGE SCALE GENOMIC DNA]</scope>
    <source>
        <strain evidence="2 3">DSM 16195</strain>
    </source>
</reference>
<keyword evidence="3" id="KW-1185">Reference proteome</keyword>
<feature type="transmembrane region" description="Helical" evidence="1">
    <location>
        <begin position="83"/>
        <end position="103"/>
    </location>
</feature>
<gene>
    <name evidence="2" type="ORF">SAMN05421855_102478</name>
</gene>
<keyword evidence="1" id="KW-0812">Transmembrane</keyword>
<feature type="transmembrane region" description="Helical" evidence="1">
    <location>
        <begin position="109"/>
        <end position="132"/>
    </location>
</feature>
<proteinExistence type="predicted"/>
<protein>
    <recommendedName>
        <fullName evidence="4">Sugar transporter</fullName>
    </recommendedName>
</protein>
<evidence type="ECO:0008006" key="4">
    <source>
        <dbReference type="Google" id="ProtNLM"/>
    </source>
</evidence>
<dbReference type="AlphaFoldDB" id="A0A1G7FCT1"/>
<dbReference type="EMBL" id="FNBA01000002">
    <property type="protein sequence ID" value="SDE73692.1"/>
    <property type="molecule type" value="Genomic_DNA"/>
</dbReference>
<dbReference type="Proteomes" id="UP000199321">
    <property type="component" value="Unassembled WGS sequence"/>
</dbReference>
<dbReference type="RefSeq" id="WP_093143050.1">
    <property type="nucleotide sequence ID" value="NZ_BMWO01000002.1"/>
</dbReference>
<evidence type="ECO:0000313" key="2">
    <source>
        <dbReference type="EMBL" id="SDE73692.1"/>
    </source>
</evidence>
<feature type="transmembrane region" description="Helical" evidence="1">
    <location>
        <begin position="9"/>
        <end position="29"/>
    </location>
</feature>
<feature type="transmembrane region" description="Helical" evidence="1">
    <location>
        <begin position="56"/>
        <end position="76"/>
    </location>
</feature>
<sequence>MTANKPGTSFWIIAIVGLIWNLMGVYNFFLTVTNSASFRAQYTLEQLQVLDAGPSWMHVVFGIGVITGTLGCLFLILKKKLAIATFAVSLVAVLIQMGFSTFATDSVKVFGIGMGIVMPIIIIAIAIFLYYYSKGATQKGWIN</sequence>
<evidence type="ECO:0000313" key="3">
    <source>
        <dbReference type="Proteomes" id="UP000199321"/>
    </source>
</evidence>
<accession>A0A1G7FCT1</accession>
<dbReference type="STRING" id="227084.SAMN05421855_102478"/>
<organism evidence="2 3">
    <name type="scientific">Ulvibacter litoralis</name>
    <dbReference type="NCBI Taxonomy" id="227084"/>
    <lineage>
        <taxon>Bacteria</taxon>
        <taxon>Pseudomonadati</taxon>
        <taxon>Bacteroidota</taxon>
        <taxon>Flavobacteriia</taxon>
        <taxon>Flavobacteriales</taxon>
        <taxon>Flavobacteriaceae</taxon>
        <taxon>Ulvibacter</taxon>
    </lineage>
</organism>